<evidence type="ECO:0000313" key="2">
    <source>
        <dbReference type="EMBL" id="GAA2037795.1"/>
    </source>
</evidence>
<protein>
    <submittedName>
        <fullName evidence="2">Uncharacterized protein</fullName>
    </submittedName>
</protein>
<sequence>MRTHTKFTATCAVAAVSAVSLVGIPAAHANIVDEQSVINEFVTDTSGSDMLEYVEVLVPENYDTSDLHIIGVEGDQNSNQGSVVHEYPLADLDADEDGRLLLTTETNGLQNGSLTIALTDGPVSTGTTLDENLEGELTAPDGVEFLDVVGIHDGDSGAMAWGTELRATQFDEYTGTLGGASRMPDGSDTWVPNAYNGAGLDHASAADEPRGE</sequence>
<feature type="chain" id="PRO_5045350994" evidence="1">
    <location>
        <begin position="30"/>
        <end position="212"/>
    </location>
</feature>
<dbReference type="EMBL" id="BAAAMN010000034">
    <property type="protein sequence ID" value="GAA2037795.1"/>
    <property type="molecule type" value="Genomic_DNA"/>
</dbReference>
<evidence type="ECO:0000313" key="3">
    <source>
        <dbReference type="Proteomes" id="UP001501461"/>
    </source>
</evidence>
<feature type="signal peptide" evidence="1">
    <location>
        <begin position="1"/>
        <end position="29"/>
    </location>
</feature>
<name>A0ABN2UJV1_9MICC</name>
<dbReference type="Proteomes" id="UP001501461">
    <property type="component" value="Unassembled WGS sequence"/>
</dbReference>
<evidence type="ECO:0000256" key="1">
    <source>
        <dbReference type="SAM" id="SignalP"/>
    </source>
</evidence>
<organism evidence="2 3">
    <name type="scientific">Yaniella flava</name>
    <dbReference type="NCBI Taxonomy" id="287930"/>
    <lineage>
        <taxon>Bacteria</taxon>
        <taxon>Bacillati</taxon>
        <taxon>Actinomycetota</taxon>
        <taxon>Actinomycetes</taxon>
        <taxon>Micrococcales</taxon>
        <taxon>Micrococcaceae</taxon>
        <taxon>Yaniella</taxon>
    </lineage>
</organism>
<dbReference type="RefSeq" id="WP_343957754.1">
    <property type="nucleotide sequence ID" value="NZ_BAAAMN010000034.1"/>
</dbReference>
<keyword evidence="3" id="KW-1185">Reference proteome</keyword>
<accession>A0ABN2UJV1</accession>
<gene>
    <name evidence="2" type="ORF">GCM10009720_17850</name>
</gene>
<comment type="caution">
    <text evidence="2">The sequence shown here is derived from an EMBL/GenBank/DDBJ whole genome shotgun (WGS) entry which is preliminary data.</text>
</comment>
<proteinExistence type="predicted"/>
<keyword evidence="1" id="KW-0732">Signal</keyword>
<reference evidence="2 3" key="1">
    <citation type="journal article" date="2019" name="Int. J. Syst. Evol. Microbiol.">
        <title>The Global Catalogue of Microorganisms (GCM) 10K type strain sequencing project: providing services to taxonomists for standard genome sequencing and annotation.</title>
        <authorList>
            <consortium name="The Broad Institute Genomics Platform"/>
            <consortium name="The Broad Institute Genome Sequencing Center for Infectious Disease"/>
            <person name="Wu L."/>
            <person name="Ma J."/>
        </authorList>
    </citation>
    <scope>NUCLEOTIDE SEQUENCE [LARGE SCALE GENOMIC DNA]</scope>
    <source>
        <strain evidence="2 3">JCM 13595</strain>
    </source>
</reference>